<feature type="transmembrane region" description="Helical" evidence="1">
    <location>
        <begin position="108"/>
        <end position="128"/>
    </location>
</feature>
<evidence type="ECO:0000313" key="3">
    <source>
        <dbReference type="Proteomes" id="UP000008898"/>
    </source>
</evidence>
<keyword evidence="1" id="KW-1133">Transmembrane helix</keyword>
<dbReference type="Proteomes" id="UP000008898">
    <property type="component" value="Chromosome"/>
</dbReference>
<feature type="transmembrane region" description="Helical" evidence="1">
    <location>
        <begin position="12"/>
        <end position="31"/>
    </location>
</feature>
<reference evidence="2 3" key="2">
    <citation type="journal article" date="2012" name="Environ. Microbiol.">
        <title>Characterization of the first alginolytic operons in a marine bacterium: from their emergence in marine Flavobacteriia to their independent transfers to marine Proteobacteria and human gut Bacteroides.</title>
        <authorList>
            <person name="Thomas F."/>
            <person name="Barbeyron T."/>
            <person name="Tonon T."/>
            <person name="Genicot S."/>
            <person name="Czjzek M."/>
            <person name="Michel G."/>
        </authorList>
    </citation>
    <scope>NUCLEOTIDE SEQUENCE [LARGE SCALE GENOMIC DNA]</scope>
    <source>
        <strain evidence="3">DSM 12802 / CCUG 47099 / CIP 106680 / NCIMB 13871 / Dsij</strain>
    </source>
</reference>
<proteinExistence type="predicted"/>
<protein>
    <submittedName>
        <fullName evidence="2">Hypothetical membrane protein</fullName>
    </submittedName>
</protein>
<reference evidence="3" key="1">
    <citation type="submission" date="2009-07" db="EMBL/GenBank/DDBJ databases">
        <title>Complete genome sequence of Zobellia galactanivorans Dsij.</title>
        <authorList>
            <consortium name="Genoscope - CEA"/>
        </authorList>
    </citation>
    <scope>NUCLEOTIDE SEQUENCE [LARGE SCALE GENOMIC DNA]</scope>
    <source>
        <strain evidence="3">DSM 12802 / CCUG 47099 / CIP 106680 / NCIMB 13871 / Dsij</strain>
    </source>
</reference>
<organism evidence="2 3">
    <name type="scientific">Zobellia galactanivorans (strain DSM 12802 / CCUG 47099 / CIP 106680 / NCIMB 13871 / Dsij)</name>
    <dbReference type="NCBI Taxonomy" id="63186"/>
    <lineage>
        <taxon>Bacteria</taxon>
        <taxon>Pseudomonadati</taxon>
        <taxon>Bacteroidota</taxon>
        <taxon>Flavobacteriia</taxon>
        <taxon>Flavobacteriales</taxon>
        <taxon>Flavobacteriaceae</taxon>
        <taxon>Zobellia</taxon>
    </lineage>
</organism>
<evidence type="ECO:0000313" key="2">
    <source>
        <dbReference type="EMBL" id="CAZ97420.1"/>
    </source>
</evidence>
<accession>G0L7H0</accession>
<gene>
    <name evidence="2" type="ordered locus">zobellia_3282</name>
</gene>
<keyword evidence="3" id="KW-1185">Reference proteome</keyword>
<dbReference type="OrthoDB" id="1452979at2"/>
<sequence>MNQTDINKYYKLFGYLNLTLSILFIIVSREIELTERIIAGVVINMGYHMFYIFFSSISKDSSRMNNNFNKNVGGIMLKLFSIFGILGSFIIIYVFISKAISLNEYLGLFAICIPFGLLLGSYSLWIGLSNE</sequence>
<keyword evidence="1" id="KW-0472">Membrane</keyword>
<dbReference type="AlphaFoldDB" id="G0L7H0"/>
<name>G0L7H0_ZOBGA</name>
<dbReference type="RefSeq" id="WP_013994614.1">
    <property type="nucleotide sequence ID" value="NC_015844.1"/>
</dbReference>
<feature type="transmembrane region" description="Helical" evidence="1">
    <location>
        <begin position="75"/>
        <end position="96"/>
    </location>
</feature>
<evidence type="ECO:0000256" key="1">
    <source>
        <dbReference type="SAM" id="Phobius"/>
    </source>
</evidence>
<dbReference type="EMBL" id="FP476056">
    <property type="protein sequence ID" value="CAZ97420.1"/>
    <property type="molecule type" value="Genomic_DNA"/>
</dbReference>
<dbReference type="HOGENOM" id="CLU_1926798_0_0_10"/>
<keyword evidence="1" id="KW-0812">Transmembrane</keyword>
<feature type="transmembrane region" description="Helical" evidence="1">
    <location>
        <begin position="37"/>
        <end position="54"/>
    </location>
</feature>
<dbReference type="KEGG" id="zga:ZOBELLIA_3282"/>